<evidence type="ECO:0000313" key="1">
    <source>
        <dbReference type="EMBL" id="QIM10424.1"/>
    </source>
</evidence>
<dbReference type="AlphaFoldDB" id="A0A6G8F2B7"/>
<name>A0A6G8F2B7_9PROT</name>
<organism evidence="1">
    <name type="scientific">uncultured Alphaproteobacteria bacterium</name>
    <dbReference type="NCBI Taxonomy" id="91750"/>
    <lineage>
        <taxon>Bacteria</taxon>
        <taxon>Pseudomonadati</taxon>
        <taxon>Pseudomonadota</taxon>
        <taxon>Alphaproteobacteria</taxon>
        <taxon>environmental samples</taxon>
    </lineage>
</organism>
<protein>
    <submittedName>
        <fullName evidence="1">Uncharacterized protein</fullName>
    </submittedName>
</protein>
<gene>
    <name evidence="1" type="ORF">PlAlph_3160</name>
</gene>
<proteinExistence type="predicted"/>
<dbReference type="EMBL" id="MN990730">
    <property type="protein sequence ID" value="QIM10424.1"/>
    <property type="molecule type" value="Genomic_DNA"/>
</dbReference>
<accession>A0A6G8F2B7</accession>
<sequence length="226" mass="26015">MANVIRQQDPSYQLLDDVTSLYQIFHADELLHEKRENDFHKFISENNLTAYYDTKNPVVYSIPNHTGGYQILNPAIWNIVLSILGTQIKSAKCIIEFSRGSDHNYNQMFNVSDDAVYKKSFDCLCADIPQTLLNKAMIIDINAPLDIRKQRNIVRFHNGGHLVSEKTMDTVYKQDVFLCGSAQSVNIKGCEIPVFFIKNDMNSANMNVFLIQEFKKSLIYYRSVKK</sequence>
<reference evidence="1" key="1">
    <citation type="journal article" date="2020" name="J. ISSAAS">
        <title>Lactobacilli and other gastrointestinal microbiota of Peromyscus leucopus, reservoir host for agents of Lyme disease and other zoonoses in North America.</title>
        <authorList>
            <person name="Milovic A."/>
            <person name="Bassam K."/>
            <person name="Shao H."/>
            <person name="Chatzistamou I."/>
            <person name="Tufts D.M."/>
            <person name="Diuk-Wasser M."/>
            <person name="Barbour A.G."/>
        </authorList>
    </citation>
    <scope>NUCLEOTIDE SEQUENCE</scope>
    <source>
        <strain evidence="1">LL90</strain>
    </source>
</reference>